<dbReference type="AlphaFoldDB" id="A0A9W6B3J1"/>
<name>A0A9W6B3J1_9FLAO</name>
<evidence type="ECO:0000313" key="3">
    <source>
        <dbReference type="Proteomes" id="UP001143545"/>
    </source>
</evidence>
<dbReference type="Gene3D" id="3.40.50.300">
    <property type="entry name" value="P-loop containing nucleotide triphosphate hydrolases"/>
    <property type="match status" value="1"/>
</dbReference>
<dbReference type="InterPro" id="IPR027417">
    <property type="entry name" value="P-loop_NTPase"/>
</dbReference>
<evidence type="ECO:0000256" key="1">
    <source>
        <dbReference type="SAM" id="MobiDB-lite"/>
    </source>
</evidence>
<evidence type="ECO:0000313" key="2">
    <source>
        <dbReference type="EMBL" id="GLB51715.1"/>
    </source>
</evidence>
<comment type="caution">
    <text evidence="2">The sequence shown here is derived from an EMBL/GenBank/DDBJ whole genome shotgun (WGS) entry which is preliminary data.</text>
</comment>
<feature type="compositionally biased region" description="Basic residues" evidence="1">
    <location>
        <begin position="495"/>
        <end position="511"/>
    </location>
</feature>
<dbReference type="Proteomes" id="UP001143545">
    <property type="component" value="Unassembled WGS sequence"/>
</dbReference>
<dbReference type="EMBL" id="BRVP01000004">
    <property type="protein sequence ID" value="GLB51715.1"/>
    <property type="molecule type" value="Genomic_DNA"/>
</dbReference>
<proteinExistence type="predicted"/>
<keyword evidence="3" id="KW-1185">Reference proteome</keyword>
<accession>A0A9W6B3J1</accession>
<dbReference type="RefSeq" id="WP_281752538.1">
    <property type="nucleotide sequence ID" value="NZ_BRVP01000004.1"/>
</dbReference>
<protein>
    <recommendedName>
        <fullName evidence="4">Terminase</fullName>
    </recommendedName>
</protein>
<sequence>MKREDKIALERYKKRLEFARSAGQINPYETKDEQKARIERAKRDPEYLVQEYFPHYATAACADFQIESAMLTLKNPTIKLFDQWGRGLAKSVWDDIIKPFWLWIQNEAHYMVVVTVNKDRAAELAEDLRAEFEANPKIIHDFGEQSKSGQWEKGFYITKDGFIVKGLGAGQSVRGLRVKSRRPDYIVVDDLETKETVKNPARQDEYVKWIERDLIPTMDGKIRRFLYANNRFAPVMIQTKLQEKHPKWKVLQVNAYDPVTYKPTWWQKYDDDYYRELEDPDEGIGILAAQAEYNNKPHVEGTIFKQENVQWGKMPKINHFNIIFGFWDIAYAGTKTSDYNAIVLQGVINGDYWIIDNFCKQSKMAEAVAYMCNITKDWLKRAPTVTIHWRYEAQFWNDEVERIIQEGQKLYNVKLNISRFDGPKTKKYDRILRLHPYYQSGRIYYSDKLKSNNDTQTGIAQLMGIEPGYKTHDDWPDAHQQGIALLEPYNGKGKGNGKMKQGRMKPKHARI</sequence>
<feature type="region of interest" description="Disordered" evidence="1">
    <location>
        <begin position="487"/>
        <end position="511"/>
    </location>
</feature>
<gene>
    <name evidence="2" type="ORF">NBRC110019_07540</name>
</gene>
<reference evidence="2" key="1">
    <citation type="submission" date="2022-07" db="EMBL/GenBank/DDBJ databases">
        <title>Taxonomy of Novel Oxalotrophic and Methylotrophic Bacteria.</title>
        <authorList>
            <person name="Sahin N."/>
            <person name="Tani A."/>
        </authorList>
    </citation>
    <scope>NUCLEOTIDE SEQUENCE</scope>
    <source>
        <strain evidence="2">AM327</strain>
    </source>
</reference>
<organism evidence="2 3">
    <name type="scientific">Neptunitalea chrysea</name>
    <dbReference type="NCBI Taxonomy" id="1647581"/>
    <lineage>
        <taxon>Bacteria</taxon>
        <taxon>Pseudomonadati</taxon>
        <taxon>Bacteroidota</taxon>
        <taxon>Flavobacteriia</taxon>
        <taxon>Flavobacteriales</taxon>
        <taxon>Flavobacteriaceae</taxon>
        <taxon>Neptunitalea</taxon>
    </lineage>
</organism>
<evidence type="ECO:0008006" key="4">
    <source>
        <dbReference type="Google" id="ProtNLM"/>
    </source>
</evidence>